<proteinExistence type="predicted"/>
<dbReference type="AlphaFoldDB" id="A0AA46TGG9"/>
<keyword evidence="2" id="KW-1185">Reference proteome</keyword>
<organism evidence="1 2">
    <name type="scientific">Solicola gregarius</name>
    <dbReference type="NCBI Taxonomy" id="2908642"/>
    <lineage>
        <taxon>Bacteria</taxon>
        <taxon>Bacillati</taxon>
        <taxon>Actinomycetota</taxon>
        <taxon>Actinomycetes</taxon>
        <taxon>Propionibacteriales</taxon>
        <taxon>Nocardioidaceae</taxon>
        <taxon>Solicola</taxon>
    </lineage>
</organism>
<evidence type="ECO:0000313" key="2">
    <source>
        <dbReference type="Proteomes" id="UP001164390"/>
    </source>
</evidence>
<dbReference type="RefSeq" id="WP_271633677.1">
    <property type="nucleotide sequence ID" value="NZ_CP094970.1"/>
</dbReference>
<reference evidence="1" key="1">
    <citation type="submission" date="2022-01" db="EMBL/GenBank/DDBJ databases">
        <title>Nocardioidaceae gen. sp. A5X3R13.</title>
        <authorList>
            <person name="Lopez Marin M.A."/>
            <person name="Uhlik O."/>
        </authorList>
    </citation>
    <scope>NUCLEOTIDE SEQUENCE</scope>
    <source>
        <strain evidence="1">A5X3R13</strain>
    </source>
</reference>
<gene>
    <name evidence="1" type="ORF">L0C25_20700</name>
</gene>
<dbReference type="KEGG" id="sgrg:L0C25_20700"/>
<dbReference type="EMBL" id="CP094970">
    <property type="protein sequence ID" value="UYM04914.1"/>
    <property type="molecule type" value="Genomic_DNA"/>
</dbReference>
<evidence type="ECO:0000313" key="1">
    <source>
        <dbReference type="EMBL" id="UYM04914.1"/>
    </source>
</evidence>
<name>A0AA46TGG9_9ACTN</name>
<protein>
    <submittedName>
        <fullName evidence="1">Cache domain-containing protein</fullName>
    </submittedName>
</protein>
<accession>A0AA46TGG9</accession>
<dbReference type="Gene3D" id="3.30.450.20">
    <property type="entry name" value="PAS domain"/>
    <property type="match status" value="1"/>
</dbReference>
<dbReference type="Proteomes" id="UP001164390">
    <property type="component" value="Chromosome"/>
</dbReference>
<sequence length="228" mass="24950">MTDSATRDCAVRIEATLDEVFATAGRIRDGVRTLWRDAVGTVSAHDLEPLQQAIFAELDSHPHYTGAGFLAEPTTLADVDRYLEWWQSDGSGGHSRLVLDLEPTSPDGYDYVEMEWYVGAKAGRPSVRGPYLDYAGADRFILTFATPVVVDDVFVGASGVDVLMAAFDPMLFEHVRRGAAELALVDRDDRVIVSNSPDVAPSERLRIRTAEPLPVGGVGVGWRLFALR</sequence>
<dbReference type="CDD" id="cd12913">
    <property type="entry name" value="PDC1_MCP_like"/>
    <property type="match status" value="1"/>
</dbReference>